<dbReference type="PANTHER" id="PTHR30269">
    <property type="entry name" value="TRANSMEMBRANE PROTEIN YFCA"/>
    <property type="match status" value="1"/>
</dbReference>
<keyword evidence="7 8" id="KW-0472">Membrane</keyword>
<gene>
    <name evidence="9" type="ORF">ACFOUY_08855</name>
</gene>
<keyword evidence="5 8" id="KW-0812">Transmembrane</keyword>
<evidence type="ECO:0000313" key="9">
    <source>
        <dbReference type="EMBL" id="MFC4196805.1"/>
    </source>
</evidence>
<accession>A0ABV8NIJ4</accession>
<reference evidence="10" key="1">
    <citation type="journal article" date="2019" name="Int. J. Syst. Evol. Microbiol.">
        <title>The Global Catalogue of Microorganisms (GCM) 10K type strain sequencing project: providing services to taxonomists for standard genome sequencing and annotation.</title>
        <authorList>
            <consortium name="The Broad Institute Genomics Platform"/>
            <consortium name="The Broad Institute Genome Sequencing Center for Infectious Disease"/>
            <person name="Wu L."/>
            <person name="Ma J."/>
        </authorList>
    </citation>
    <scope>NUCLEOTIDE SEQUENCE [LARGE SCALE GENOMIC DNA]</scope>
    <source>
        <strain evidence="10">CCM 8689</strain>
    </source>
</reference>
<sequence length="278" mass="29260">MTILLLTVTILLGSYFAGLIGSMTGMGGGFIVIPLLTLLLHVNIHYAIGASLLSVIATSSGAGVAYVRDGVANLRLAMFLEIATTAGAMAGALLSVYVPVNIIPILIGAILIFSSIMSLRSKKEICCEDVSKLAERLNLNGTYQLDKRQIKYSVVNVVGGFFAMLFAGVTSGLLGIGSGALKVFAMDTVMRVPFKVSTTTSNFMIGVTASASAVVYFQRGYIDPVISMPVAIGVILGSLTGAKLLTKISSPKLLRLIFAFVVALLAVQMIYEGIKSHK</sequence>
<feature type="transmembrane region" description="Helical" evidence="8">
    <location>
        <begin position="15"/>
        <end position="39"/>
    </location>
</feature>
<organism evidence="9 10">
    <name type="scientific">Pedobacter jamesrossensis</name>
    <dbReference type="NCBI Taxonomy" id="1908238"/>
    <lineage>
        <taxon>Bacteria</taxon>
        <taxon>Pseudomonadati</taxon>
        <taxon>Bacteroidota</taxon>
        <taxon>Sphingobacteriia</taxon>
        <taxon>Sphingobacteriales</taxon>
        <taxon>Sphingobacteriaceae</taxon>
        <taxon>Pedobacter</taxon>
    </lineage>
</organism>
<keyword evidence="6 8" id="KW-1133">Transmembrane helix</keyword>
<comment type="caution">
    <text evidence="9">The sequence shown here is derived from an EMBL/GenBank/DDBJ whole genome shotgun (WGS) entry which is preliminary data.</text>
</comment>
<dbReference type="RefSeq" id="WP_378960145.1">
    <property type="nucleotide sequence ID" value="NZ_JBHRXC010000016.1"/>
</dbReference>
<keyword evidence="3" id="KW-0813">Transport</keyword>
<feature type="transmembrane region" description="Helical" evidence="8">
    <location>
        <begin position="154"/>
        <end position="176"/>
    </location>
</feature>
<feature type="transmembrane region" description="Helical" evidence="8">
    <location>
        <begin position="253"/>
        <end position="271"/>
    </location>
</feature>
<keyword evidence="10" id="KW-1185">Reference proteome</keyword>
<dbReference type="EMBL" id="JBHSBY010000038">
    <property type="protein sequence ID" value="MFC4196805.1"/>
    <property type="molecule type" value="Genomic_DNA"/>
</dbReference>
<evidence type="ECO:0000256" key="4">
    <source>
        <dbReference type="ARBA" id="ARBA00022475"/>
    </source>
</evidence>
<dbReference type="Proteomes" id="UP001595792">
    <property type="component" value="Unassembled WGS sequence"/>
</dbReference>
<evidence type="ECO:0000256" key="7">
    <source>
        <dbReference type="ARBA" id="ARBA00023136"/>
    </source>
</evidence>
<dbReference type="PANTHER" id="PTHR30269:SF23">
    <property type="entry name" value="MEMBRANE TRANSPORTER PROTEIN YDHB-RELATED"/>
    <property type="match status" value="1"/>
</dbReference>
<feature type="transmembrane region" description="Helical" evidence="8">
    <location>
        <begin position="46"/>
        <end position="67"/>
    </location>
</feature>
<feature type="transmembrane region" description="Helical" evidence="8">
    <location>
        <begin position="87"/>
        <end position="113"/>
    </location>
</feature>
<dbReference type="Pfam" id="PF01925">
    <property type="entry name" value="TauE"/>
    <property type="match status" value="1"/>
</dbReference>
<proteinExistence type="inferred from homology"/>
<evidence type="ECO:0000256" key="3">
    <source>
        <dbReference type="ARBA" id="ARBA00022448"/>
    </source>
</evidence>
<comment type="subcellular location">
    <subcellularLocation>
        <location evidence="1 8">Cell membrane</location>
        <topology evidence="1 8">Multi-pass membrane protein</topology>
    </subcellularLocation>
</comment>
<name>A0ABV8NIJ4_9SPHI</name>
<evidence type="ECO:0000256" key="8">
    <source>
        <dbReference type="RuleBase" id="RU363041"/>
    </source>
</evidence>
<evidence type="ECO:0000256" key="6">
    <source>
        <dbReference type="ARBA" id="ARBA00022989"/>
    </source>
</evidence>
<dbReference type="InterPro" id="IPR002781">
    <property type="entry name" value="TM_pro_TauE-like"/>
</dbReference>
<evidence type="ECO:0000256" key="2">
    <source>
        <dbReference type="ARBA" id="ARBA00009142"/>
    </source>
</evidence>
<keyword evidence="4 8" id="KW-1003">Cell membrane</keyword>
<dbReference type="InterPro" id="IPR052017">
    <property type="entry name" value="TSUP"/>
</dbReference>
<evidence type="ECO:0000256" key="5">
    <source>
        <dbReference type="ARBA" id="ARBA00022692"/>
    </source>
</evidence>
<feature type="transmembrane region" description="Helical" evidence="8">
    <location>
        <begin position="224"/>
        <end position="241"/>
    </location>
</feature>
<comment type="similarity">
    <text evidence="2 8">Belongs to the 4-toluene sulfonate uptake permease (TSUP) (TC 2.A.102) family.</text>
</comment>
<evidence type="ECO:0000313" key="10">
    <source>
        <dbReference type="Proteomes" id="UP001595792"/>
    </source>
</evidence>
<protein>
    <recommendedName>
        <fullName evidence="8">Probable membrane transporter protein</fullName>
    </recommendedName>
</protein>
<evidence type="ECO:0000256" key="1">
    <source>
        <dbReference type="ARBA" id="ARBA00004651"/>
    </source>
</evidence>